<dbReference type="InterPro" id="IPR007138">
    <property type="entry name" value="ABM_dom"/>
</dbReference>
<gene>
    <name evidence="2" type="ordered locus">MSWAN_0526</name>
</gene>
<evidence type="ECO:0000313" key="3">
    <source>
        <dbReference type="Proteomes" id="UP000009231"/>
    </source>
</evidence>
<name>F6D529_METPW</name>
<reference evidence="2 3" key="1">
    <citation type="journal article" date="2014" name="Int. J. Syst. Evol. Microbiol.">
        <title>Methanobacterium paludis sp. nov. and a novel strain of Methanobacterium lacus isolated from northern peatlands.</title>
        <authorList>
            <person name="Cadillo-Quiroz H."/>
            <person name="Brauer S.L."/>
            <person name="Goodson N."/>
            <person name="Yavitt J.B."/>
            <person name="Zinder S.H."/>
        </authorList>
    </citation>
    <scope>NUCLEOTIDE SEQUENCE [LARGE SCALE GENOMIC DNA]</scope>
    <source>
        <strain evidence="3">DSM 25820 / JCM 18151 / SWAN1</strain>
    </source>
</reference>
<sequence>MEVITFVKGNVPSSKSDEFEAAYRSLKHLPDGLIASYLLNDSKETEIYVIECVWESKEALEKRRSEVEIPAAIALFQKVGSKPTTTVYNMIDGLP</sequence>
<organism evidence="2 3">
    <name type="scientific">Methanobacterium paludis (strain DSM 25820 / JCM 18151 / SWAN1)</name>
    <dbReference type="NCBI Taxonomy" id="868131"/>
    <lineage>
        <taxon>Archaea</taxon>
        <taxon>Methanobacteriati</taxon>
        <taxon>Methanobacteriota</taxon>
        <taxon>Methanomada group</taxon>
        <taxon>Methanobacteria</taxon>
        <taxon>Methanobacteriales</taxon>
        <taxon>Methanobacteriaceae</taxon>
        <taxon>Methanobacterium</taxon>
    </lineage>
</organism>
<dbReference type="Gene3D" id="3.30.70.100">
    <property type="match status" value="1"/>
</dbReference>
<keyword evidence="3" id="KW-1185">Reference proteome</keyword>
<dbReference type="AlphaFoldDB" id="F6D529"/>
<dbReference type="InterPro" id="IPR011008">
    <property type="entry name" value="Dimeric_a/b-barrel"/>
</dbReference>
<feature type="domain" description="ABM" evidence="1">
    <location>
        <begin position="10"/>
        <end position="69"/>
    </location>
</feature>
<evidence type="ECO:0000313" key="2">
    <source>
        <dbReference type="EMBL" id="AEG17564.1"/>
    </source>
</evidence>
<dbReference type="GeneID" id="10668013"/>
<dbReference type="KEGG" id="mew:MSWAN_0526"/>
<dbReference type="OrthoDB" id="67451at2157"/>
<dbReference type="RefSeq" id="WP_013825066.1">
    <property type="nucleotide sequence ID" value="NC_015574.1"/>
</dbReference>
<evidence type="ECO:0000259" key="1">
    <source>
        <dbReference type="Pfam" id="PF03992"/>
    </source>
</evidence>
<dbReference type="eggNOG" id="arCOG11924">
    <property type="taxonomic scope" value="Archaea"/>
</dbReference>
<dbReference type="SUPFAM" id="SSF54909">
    <property type="entry name" value="Dimeric alpha+beta barrel"/>
    <property type="match status" value="1"/>
</dbReference>
<dbReference type="Proteomes" id="UP000009231">
    <property type="component" value="Chromosome"/>
</dbReference>
<dbReference type="HOGENOM" id="CLU_177499_0_0_2"/>
<protein>
    <recommendedName>
        <fullName evidence="1">ABM domain-containing protein</fullName>
    </recommendedName>
</protein>
<accession>F6D529</accession>
<dbReference type="EMBL" id="CP002772">
    <property type="protein sequence ID" value="AEG17564.1"/>
    <property type="molecule type" value="Genomic_DNA"/>
</dbReference>
<dbReference type="Pfam" id="PF03992">
    <property type="entry name" value="ABM"/>
    <property type="match status" value="1"/>
</dbReference>
<proteinExistence type="predicted"/>